<dbReference type="KEGG" id="smar:SM39_2639"/>
<dbReference type="AlphaFoldDB" id="A0AAT9E6R0"/>
<dbReference type="EMBL" id="AP013063">
    <property type="protein sequence ID" value="BAO34633.1"/>
    <property type="molecule type" value="Genomic_DNA"/>
</dbReference>
<gene>
    <name evidence="1" type="ORF">SM39_2639</name>
</gene>
<evidence type="ECO:0000313" key="1">
    <source>
        <dbReference type="EMBL" id="BAO34633.1"/>
    </source>
</evidence>
<sequence length="50" mass="5803">MSKNCAHTIFAHPQIIIKINKLARLKCIYSLSTYSPYPVIWQMALLSTFF</sequence>
<protein>
    <submittedName>
        <fullName evidence="1">Uncharacterized protein</fullName>
    </submittedName>
</protein>
<proteinExistence type="predicted"/>
<name>A0AAT9E6R0_SERMA</name>
<reference evidence="1" key="1">
    <citation type="journal article" date="2014" name="Genome Biol. Evol.">
        <title>Genome evolution and plasticity of Serratia marcescens, an important multidrug-resistant nosocomial pathogen.</title>
        <authorList>
            <person name="Iguchi A."/>
            <person name="Nagaya Y."/>
            <person name="Pradel E."/>
            <person name="Ooka T."/>
            <person name="Ogura Y."/>
            <person name="Katsura K."/>
            <person name="Kurokawa K."/>
            <person name="Oshima K."/>
            <person name="Hattori M."/>
            <person name="Parkhill J."/>
            <person name="Sebaihia M."/>
            <person name="Coulthurst S.J."/>
            <person name="Gotoh N."/>
            <person name="Thomson N.R."/>
            <person name="Ewbank J.J."/>
            <person name="Hayashi T."/>
        </authorList>
    </citation>
    <scope>NUCLEOTIDE SEQUENCE</scope>
    <source>
        <strain evidence="1">SM39</strain>
    </source>
</reference>
<accession>A0AAT9E6R0</accession>
<organism evidence="1">
    <name type="scientific">Serratia marcescens SM39</name>
    <dbReference type="NCBI Taxonomy" id="1334564"/>
    <lineage>
        <taxon>Bacteria</taxon>
        <taxon>Pseudomonadati</taxon>
        <taxon>Pseudomonadota</taxon>
        <taxon>Gammaproteobacteria</taxon>
        <taxon>Enterobacterales</taxon>
        <taxon>Yersiniaceae</taxon>
        <taxon>Serratia</taxon>
    </lineage>
</organism>